<dbReference type="GO" id="GO:0030488">
    <property type="term" value="P:tRNA methylation"/>
    <property type="evidence" value="ECO:0007669"/>
    <property type="project" value="TreeGrafter"/>
</dbReference>
<dbReference type="InterPro" id="IPR002941">
    <property type="entry name" value="DNA_methylase_N4/N6"/>
</dbReference>
<dbReference type="EMBL" id="CP002171">
    <property type="protein sequence ID" value="ADL69381.1"/>
    <property type="molecule type" value="Genomic_DNA"/>
</dbReference>
<keyword evidence="3" id="KW-0680">Restriction system</keyword>
<organism evidence="6 7">
    <name type="scientific">Thermoanaerobacterium thermosaccharolyticum (strain ATCC 7956 / DSM 571 / NCIMB 9385 / NCA 3814 / NCTC 13789 / WDCM 00135 / 2032)</name>
    <name type="common">Clostridium thermosaccharolyticum</name>
    <dbReference type="NCBI Taxonomy" id="580327"/>
    <lineage>
        <taxon>Bacteria</taxon>
        <taxon>Bacillati</taxon>
        <taxon>Bacillota</taxon>
        <taxon>Clostridia</taxon>
        <taxon>Thermoanaerobacterales</taxon>
        <taxon>Thermoanaerobacteraceae</taxon>
        <taxon>Thermoanaerobacterium</taxon>
    </lineage>
</organism>
<dbReference type="GO" id="GO:0009307">
    <property type="term" value="P:DNA restriction-modification system"/>
    <property type="evidence" value="ECO:0007669"/>
    <property type="project" value="UniProtKB-KW"/>
</dbReference>
<evidence type="ECO:0000256" key="3">
    <source>
        <dbReference type="ARBA" id="ARBA00022747"/>
    </source>
</evidence>
<dbReference type="KEGG" id="ttm:Tthe_1892"/>
<dbReference type="GO" id="GO:0003677">
    <property type="term" value="F:DNA binding"/>
    <property type="evidence" value="ECO:0007669"/>
    <property type="project" value="InterPro"/>
</dbReference>
<evidence type="ECO:0000313" key="6">
    <source>
        <dbReference type="EMBL" id="ADL69381.1"/>
    </source>
</evidence>
<evidence type="ECO:0000256" key="4">
    <source>
        <dbReference type="RuleBase" id="RU362026"/>
    </source>
</evidence>
<dbReference type="Gene3D" id="3.40.50.150">
    <property type="entry name" value="Vaccinia Virus protein VP39"/>
    <property type="match status" value="2"/>
</dbReference>
<dbReference type="PRINTS" id="PR00508">
    <property type="entry name" value="S21N4MTFRASE"/>
</dbReference>
<evidence type="ECO:0000259" key="5">
    <source>
        <dbReference type="Pfam" id="PF01555"/>
    </source>
</evidence>
<name>D9TSR0_THETC</name>
<dbReference type="Pfam" id="PF01555">
    <property type="entry name" value="N6_N4_Mtase"/>
    <property type="match status" value="2"/>
</dbReference>
<dbReference type="PANTHER" id="PTHR14911:SF13">
    <property type="entry name" value="TRNA (GUANINE(6)-N2)-METHYLTRANSFERASE THUMP3"/>
    <property type="match status" value="1"/>
</dbReference>
<dbReference type="GeneID" id="93864710"/>
<proteinExistence type="inferred from homology"/>
<dbReference type="OrthoDB" id="9773571at2"/>
<dbReference type="AlphaFoldDB" id="D9TSR0"/>
<dbReference type="GO" id="GO:0016423">
    <property type="term" value="F:tRNA (guanine) methyltransferase activity"/>
    <property type="evidence" value="ECO:0007669"/>
    <property type="project" value="TreeGrafter"/>
</dbReference>
<feature type="domain" description="DNA methylase N-4/N-6" evidence="5">
    <location>
        <begin position="122"/>
        <end position="262"/>
    </location>
</feature>
<dbReference type="STRING" id="580327.Tthe_1892"/>
<dbReference type="CDD" id="cd02440">
    <property type="entry name" value="AdoMet_MTases"/>
    <property type="match status" value="1"/>
</dbReference>
<keyword evidence="1 6" id="KW-0489">Methyltransferase</keyword>
<evidence type="ECO:0000313" key="7">
    <source>
        <dbReference type="Proteomes" id="UP000001626"/>
    </source>
</evidence>
<gene>
    <name evidence="6" type="ordered locus">Tthe_1892</name>
</gene>
<dbReference type="InterPro" id="IPR001091">
    <property type="entry name" value="RM_Methyltransferase"/>
</dbReference>
<keyword evidence="7" id="KW-1185">Reference proteome</keyword>
<feature type="domain" description="DNA methylase N-4/N-6" evidence="5">
    <location>
        <begin position="7"/>
        <end position="87"/>
    </location>
</feature>
<dbReference type="REBASE" id="27659">
    <property type="entry name" value="M.TthMORF1892P"/>
</dbReference>
<dbReference type="eggNOG" id="COG0863">
    <property type="taxonomic scope" value="Bacteria"/>
</dbReference>
<dbReference type="PANTHER" id="PTHR14911">
    <property type="entry name" value="THUMP DOMAIN-CONTAINING"/>
    <property type="match status" value="1"/>
</dbReference>
<dbReference type="SUPFAM" id="SSF53335">
    <property type="entry name" value="S-adenosyl-L-methionine-dependent methyltransferases"/>
    <property type="match status" value="2"/>
</dbReference>
<sequence>MENINFKKEITTVWSFPERGDWATHNGKYRGNFAPQVPRNIILRYSKENDIVLDPMVGSGTTLVEAKLLNRRGIGFDINPDAIDITKRNLNFGANFSGKCKFEPDAKIGDIRNLKEIDDNSIDLIITHPPYLNIIKYSNGNIEGDLSNISGVKKFLNELEKGVSELFRVLKNNRYCAILIGDTRKSGHYVPLAFYVMQLFLKNGFILKEDIIKVQHNCKSTPYWESQVEKYNFYLIMHEHLFVFRKPDIDEDVSKVRYSTWQGNIW</sequence>
<dbReference type="HOGENOM" id="CLU_063228_0_0_9"/>
<dbReference type="RefSeq" id="WP_013298347.1">
    <property type="nucleotide sequence ID" value="NC_014410.1"/>
</dbReference>
<dbReference type="Proteomes" id="UP000001626">
    <property type="component" value="Chromosome"/>
</dbReference>
<protein>
    <recommendedName>
        <fullName evidence="4">Methyltransferase</fullName>
        <ecNumber evidence="4">2.1.1.-</ecNumber>
    </recommendedName>
</protein>
<dbReference type="InterPro" id="IPR029063">
    <property type="entry name" value="SAM-dependent_MTases_sf"/>
</dbReference>
<dbReference type="EC" id="2.1.1.-" evidence="4"/>
<dbReference type="GO" id="GO:0008170">
    <property type="term" value="F:N-methyltransferase activity"/>
    <property type="evidence" value="ECO:0007669"/>
    <property type="project" value="InterPro"/>
</dbReference>
<evidence type="ECO:0000256" key="2">
    <source>
        <dbReference type="ARBA" id="ARBA00022679"/>
    </source>
</evidence>
<comment type="similarity">
    <text evidence="4">Belongs to the N(4)/N(6)-methyltransferase family.</text>
</comment>
<reference evidence="6 7" key="1">
    <citation type="submission" date="2010-08" db="EMBL/GenBank/DDBJ databases">
        <title>Complete sequence of Thermoanaerobacterium thermosaccharolyticum DSM 571.</title>
        <authorList>
            <consortium name="US DOE Joint Genome Institute"/>
            <person name="Lucas S."/>
            <person name="Copeland A."/>
            <person name="Lapidus A."/>
            <person name="Cheng J.-F."/>
            <person name="Bruce D."/>
            <person name="Goodwin L."/>
            <person name="Pitluck S."/>
            <person name="Teshima H."/>
            <person name="Detter J.C."/>
            <person name="Han C."/>
            <person name="Tapia R."/>
            <person name="Land M."/>
            <person name="Hauser L."/>
            <person name="Chang Y.-J."/>
            <person name="Jeffries C."/>
            <person name="Kyrpides N."/>
            <person name="Ivanova N."/>
            <person name="Mikhailova N."/>
            <person name="Hemme C.L."/>
            <person name="Woyke T."/>
        </authorList>
    </citation>
    <scope>NUCLEOTIDE SEQUENCE [LARGE SCALE GENOMIC DNA]</scope>
    <source>
        <strain evidence="7">ATCC 7956 / DSM 571 / NCIMB 9385 / NCA 3814 / NCTC 13789 / WDCM 00135 / 2032</strain>
    </source>
</reference>
<accession>D9TSR0</accession>
<evidence type="ECO:0000256" key="1">
    <source>
        <dbReference type="ARBA" id="ARBA00022603"/>
    </source>
</evidence>
<keyword evidence="2" id="KW-0808">Transferase</keyword>